<proteinExistence type="predicted"/>
<dbReference type="EMBL" id="GL883112">
    <property type="protein sequence ID" value="EGG05656.1"/>
    <property type="molecule type" value="Genomic_DNA"/>
</dbReference>
<reference evidence="3" key="1">
    <citation type="journal article" date="2011" name="Proc. Natl. Acad. Sci. U.S.A.">
        <title>Obligate biotrophy features unraveled by the genomic analysis of rust fungi.</title>
        <authorList>
            <person name="Duplessis S."/>
            <person name="Cuomo C.A."/>
            <person name="Lin Y.-C."/>
            <person name="Aerts A."/>
            <person name="Tisserant E."/>
            <person name="Veneault-Fourrey C."/>
            <person name="Joly D.L."/>
            <person name="Hacquard S."/>
            <person name="Amselem J."/>
            <person name="Cantarel B.L."/>
            <person name="Chiu R."/>
            <person name="Coutinho P.M."/>
            <person name="Feau N."/>
            <person name="Field M."/>
            <person name="Frey P."/>
            <person name="Gelhaye E."/>
            <person name="Goldberg J."/>
            <person name="Grabherr M.G."/>
            <person name="Kodira C.D."/>
            <person name="Kohler A."/>
            <person name="Kuees U."/>
            <person name="Lindquist E.A."/>
            <person name="Lucas S.M."/>
            <person name="Mago R."/>
            <person name="Mauceli E."/>
            <person name="Morin E."/>
            <person name="Murat C."/>
            <person name="Pangilinan J.L."/>
            <person name="Park R."/>
            <person name="Pearson M."/>
            <person name="Quesneville H."/>
            <person name="Rouhier N."/>
            <person name="Sakthikumar S."/>
            <person name="Salamov A.A."/>
            <person name="Schmutz J."/>
            <person name="Selles B."/>
            <person name="Shapiro H."/>
            <person name="Tanguay P."/>
            <person name="Tuskan G.A."/>
            <person name="Henrissat B."/>
            <person name="Van de Peer Y."/>
            <person name="Rouze P."/>
            <person name="Ellis J.G."/>
            <person name="Dodds P.N."/>
            <person name="Schein J.E."/>
            <person name="Zhong S."/>
            <person name="Hamelin R.C."/>
            <person name="Grigoriev I.V."/>
            <person name="Szabo L.J."/>
            <person name="Martin F."/>
        </authorList>
    </citation>
    <scope>NUCLEOTIDE SEQUENCE [LARGE SCALE GENOMIC DNA]</scope>
    <source>
        <strain evidence="3">98AG31 / pathotype 3-4-7</strain>
    </source>
</reference>
<feature type="region of interest" description="Disordered" evidence="1">
    <location>
        <begin position="269"/>
        <end position="305"/>
    </location>
</feature>
<dbReference type="InParanoid" id="F4RPY2"/>
<dbReference type="OrthoDB" id="10625701at2759"/>
<keyword evidence="3" id="KW-1185">Reference proteome</keyword>
<dbReference type="RefSeq" id="XP_007411145.1">
    <property type="nucleotide sequence ID" value="XM_007411083.1"/>
</dbReference>
<evidence type="ECO:0000313" key="3">
    <source>
        <dbReference type="Proteomes" id="UP000001072"/>
    </source>
</evidence>
<feature type="region of interest" description="Disordered" evidence="1">
    <location>
        <begin position="160"/>
        <end position="255"/>
    </location>
</feature>
<accession>F4RPY2</accession>
<gene>
    <name evidence="2" type="ORF">MELLADRAFT_107477</name>
</gene>
<evidence type="ECO:0000313" key="2">
    <source>
        <dbReference type="EMBL" id="EGG05656.1"/>
    </source>
</evidence>
<sequence length="334" mass="36585">MNVYFHLCGVAGLSEESRIEFTGEMDGLATLILHDVEYKIVSRGFWQYHHYWCKIVKYLDGVRGVWFFDDHKDNGPAQLLGQDLSLISGMQASTSWLIYSCKPSAVKQKVIDSGISKIPAKNPDAQGDLPFISAQDLEGEEDQLDEAFPDIKGILETVQEESPRTHTSVPVHKAKDAFSSAIPPEDKPPKAESLTTVPTLGPHPPSQGEKAKEAFNRVSFSSSAPVKKTRVDVEDSVQVPATLPNKPKPQSAEALKGPLSVCLRINKRQAESSPVKSPSAPPCKEVKSAQKASRPKKNAKAKAMEVKENLPVPVEDVDKKVKVKATARAKGRKK</sequence>
<dbReference type="Proteomes" id="UP000001072">
    <property type="component" value="Unassembled WGS sequence"/>
</dbReference>
<dbReference type="HOGENOM" id="CLU_078020_0_0_1"/>
<dbReference type="AlphaFoldDB" id="F4RPY2"/>
<organism evidence="3">
    <name type="scientific">Melampsora larici-populina (strain 98AG31 / pathotype 3-4-7)</name>
    <name type="common">Poplar leaf rust fungus</name>
    <dbReference type="NCBI Taxonomy" id="747676"/>
    <lineage>
        <taxon>Eukaryota</taxon>
        <taxon>Fungi</taxon>
        <taxon>Dikarya</taxon>
        <taxon>Basidiomycota</taxon>
        <taxon>Pucciniomycotina</taxon>
        <taxon>Pucciniomycetes</taxon>
        <taxon>Pucciniales</taxon>
        <taxon>Melampsoraceae</taxon>
        <taxon>Melampsora</taxon>
    </lineage>
</organism>
<protein>
    <submittedName>
        <fullName evidence="2">Uncharacterized protein</fullName>
    </submittedName>
</protein>
<dbReference type="KEGG" id="mlr:MELLADRAFT_107477"/>
<dbReference type="VEuPathDB" id="FungiDB:MELLADRAFT_107477"/>
<name>F4RPY2_MELLP</name>
<evidence type="ECO:0000256" key="1">
    <source>
        <dbReference type="SAM" id="MobiDB-lite"/>
    </source>
</evidence>
<dbReference type="GeneID" id="18923184"/>